<protein>
    <submittedName>
        <fullName evidence="2">Uncharacterized protein</fullName>
    </submittedName>
</protein>
<dbReference type="EMBL" id="AGNL01036915">
    <property type="protein sequence ID" value="EJK53837.1"/>
    <property type="molecule type" value="Genomic_DNA"/>
</dbReference>
<keyword evidence="3" id="KW-1185">Reference proteome</keyword>
<sequence length="122" mass="13102">MAPISRGALIYRQQASCEETVLETIPEESTVLSTVAIAPTITDGRCTSVEDSSDTRRKRIGFPSEIVRAMDSPDTGLVSPSALDDRVATDVLSGDDSPLRQFLTEAEQSTDGDPAQNDEDDV</sequence>
<organism evidence="2 3">
    <name type="scientific">Thalassiosira oceanica</name>
    <name type="common">Marine diatom</name>
    <dbReference type="NCBI Taxonomy" id="159749"/>
    <lineage>
        <taxon>Eukaryota</taxon>
        <taxon>Sar</taxon>
        <taxon>Stramenopiles</taxon>
        <taxon>Ochrophyta</taxon>
        <taxon>Bacillariophyta</taxon>
        <taxon>Coscinodiscophyceae</taxon>
        <taxon>Thalassiosirophycidae</taxon>
        <taxon>Thalassiosirales</taxon>
        <taxon>Thalassiosiraceae</taxon>
        <taxon>Thalassiosira</taxon>
    </lineage>
</organism>
<proteinExistence type="predicted"/>
<reference evidence="2 3" key="1">
    <citation type="journal article" date="2012" name="Genome Biol.">
        <title>Genome and low-iron response of an oceanic diatom adapted to chronic iron limitation.</title>
        <authorList>
            <person name="Lommer M."/>
            <person name="Specht M."/>
            <person name="Roy A.S."/>
            <person name="Kraemer L."/>
            <person name="Andreson R."/>
            <person name="Gutowska M.A."/>
            <person name="Wolf J."/>
            <person name="Bergner S.V."/>
            <person name="Schilhabel M.B."/>
            <person name="Klostermeier U.C."/>
            <person name="Beiko R.G."/>
            <person name="Rosenstiel P."/>
            <person name="Hippler M."/>
            <person name="Laroche J."/>
        </authorList>
    </citation>
    <scope>NUCLEOTIDE SEQUENCE [LARGE SCALE GENOMIC DNA]</scope>
    <source>
        <strain evidence="2 3">CCMP1005</strain>
    </source>
</reference>
<comment type="caution">
    <text evidence="2">The sequence shown here is derived from an EMBL/GenBank/DDBJ whole genome shotgun (WGS) entry which is preliminary data.</text>
</comment>
<dbReference type="Proteomes" id="UP000266841">
    <property type="component" value="Unassembled WGS sequence"/>
</dbReference>
<gene>
    <name evidence="2" type="ORF">THAOC_26645</name>
</gene>
<name>K0S4L2_THAOC</name>
<dbReference type="AlphaFoldDB" id="K0S4L2"/>
<feature type="region of interest" description="Disordered" evidence="1">
    <location>
        <begin position="46"/>
        <end position="65"/>
    </location>
</feature>
<accession>K0S4L2</accession>
<evidence type="ECO:0000313" key="2">
    <source>
        <dbReference type="EMBL" id="EJK53837.1"/>
    </source>
</evidence>
<evidence type="ECO:0000313" key="3">
    <source>
        <dbReference type="Proteomes" id="UP000266841"/>
    </source>
</evidence>
<evidence type="ECO:0000256" key="1">
    <source>
        <dbReference type="SAM" id="MobiDB-lite"/>
    </source>
</evidence>